<gene>
    <name evidence="1" type="ORF">ALNOE001_01580</name>
</gene>
<accession>A0A366MFA6</accession>
<evidence type="ECO:0000313" key="2">
    <source>
        <dbReference type="Proteomes" id="UP000253099"/>
    </source>
</evidence>
<protein>
    <submittedName>
        <fullName evidence="1">Uncharacterized protein</fullName>
    </submittedName>
</protein>
<dbReference type="AlphaFoldDB" id="A0A366MFA6"/>
<dbReference type="EMBL" id="NIZT01000003">
    <property type="protein sequence ID" value="RBQ24503.1"/>
    <property type="molecule type" value="Genomic_DNA"/>
</dbReference>
<organism evidence="1 2">
    <name type="scientific">Candidatus Methanobinarius endosymbioticus</name>
    <dbReference type="NCBI Taxonomy" id="2006182"/>
    <lineage>
        <taxon>Archaea</taxon>
        <taxon>Methanobacteriati</taxon>
        <taxon>Methanobacteriota</taxon>
        <taxon>Methanomada group</taxon>
        <taxon>Methanobacteria</taxon>
        <taxon>Methanobacteriales</taxon>
        <taxon>Methanobacteriaceae</taxon>
        <taxon>Candidatus Methanobinarius</taxon>
    </lineage>
</organism>
<dbReference type="Proteomes" id="UP000253099">
    <property type="component" value="Unassembled WGS sequence"/>
</dbReference>
<proteinExistence type="predicted"/>
<reference evidence="1 2" key="1">
    <citation type="submission" date="2018-06" db="EMBL/GenBank/DDBJ databases">
        <title>Genomic insight into two independent archaeal endosymbiosis events.</title>
        <authorList>
            <person name="Lind A.E."/>
            <person name="Lewis W.H."/>
            <person name="Spang A."/>
            <person name="Guy L."/>
            <person name="Embley M.T."/>
            <person name="Ettema T.J.G."/>
        </authorList>
    </citation>
    <scope>NUCLEOTIDE SEQUENCE [LARGE SCALE GENOMIC DNA]</scope>
    <source>
        <strain evidence="1">NOE</strain>
    </source>
</reference>
<name>A0A366MFA6_9EURY</name>
<sequence>MNNTISKNTLINNTIGIKLNNYYQSDPRYTTISSVNSTNNVFEYNRIVDNTYNLQSEYLNSTYGNATGLITNNSDNFNWWGLNNPEDSIFQNASAFNASYWFVTNLSSMQDSVNKSSPARFNYTIGLNDPTVLANPMNLPYFTFNVDSKTYDARQNQVLSKVYNEAGDKVYGFFVYNQWLEAKVKD</sequence>
<evidence type="ECO:0000313" key="1">
    <source>
        <dbReference type="EMBL" id="RBQ24503.1"/>
    </source>
</evidence>
<keyword evidence="2" id="KW-1185">Reference proteome</keyword>
<comment type="caution">
    <text evidence="1">The sequence shown here is derived from an EMBL/GenBank/DDBJ whole genome shotgun (WGS) entry which is preliminary data.</text>
</comment>